<keyword evidence="2" id="KW-0378">Hydrolase</keyword>
<dbReference type="InterPro" id="IPR007138">
    <property type="entry name" value="ABM_dom"/>
</dbReference>
<dbReference type="InterPro" id="IPR049492">
    <property type="entry name" value="BD-FAE-like_dom"/>
</dbReference>
<sequence length="374" mass="39102">MSVIELTTFTVRPERTQAMLATRPGMVEAFRRDRRGFVSARLVRVSADTWLDFVEWTDDTAWDASRAKGANQPEIAAFFATLDTLVSSERGVRYDDPAGARVRTIAYGPSPSQVGELYLPAGAGPFPVVVLAHGGFWTALYDRRQLTRLADDLVARGYAVWNVEYRRLGEPGGGRPGTFTDFAAAVDAVATLDPALDVSRVVLVGHSAGGQLSAWAAGRSALPVSAPGAGPKITPVAVVSLAGVLDLRGAADARLGRELADPDLPAPAGAPVAADPAYVPAVAALAGDGLVPALLGGTPATVPDRYALATPVDTGAPLLVVHGDADDIIPAAQARSPYADQTFNVAGAGHFEVIDPANPSWARVVTWLETKPAR</sequence>
<dbReference type="AlphaFoldDB" id="A0A9Y2MPS7"/>
<evidence type="ECO:0000259" key="4">
    <source>
        <dbReference type="Pfam" id="PF20434"/>
    </source>
</evidence>
<gene>
    <name evidence="5" type="ORF">QRX50_33755</name>
</gene>
<dbReference type="SUPFAM" id="SSF54909">
    <property type="entry name" value="Dimeric alpha+beta barrel"/>
    <property type="match status" value="1"/>
</dbReference>
<organism evidence="5 6">
    <name type="scientific">Amycolatopsis carbonis</name>
    <dbReference type="NCBI Taxonomy" id="715471"/>
    <lineage>
        <taxon>Bacteria</taxon>
        <taxon>Bacillati</taxon>
        <taxon>Actinomycetota</taxon>
        <taxon>Actinomycetes</taxon>
        <taxon>Pseudonocardiales</taxon>
        <taxon>Pseudonocardiaceae</taxon>
        <taxon>Amycolatopsis</taxon>
    </lineage>
</organism>
<evidence type="ECO:0000256" key="2">
    <source>
        <dbReference type="ARBA" id="ARBA00022801"/>
    </source>
</evidence>
<dbReference type="Pfam" id="PF20434">
    <property type="entry name" value="BD-FAE"/>
    <property type="match status" value="1"/>
</dbReference>
<feature type="domain" description="BD-FAE-like" evidence="4">
    <location>
        <begin position="117"/>
        <end position="335"/>
    </location>
</feature>
<dbReference type="InterPro" id="IPR011008">
    <property type="entry name" value="Dimeric_a/b-barrel"/>
</dbReference>
<dbReference type="Gene3D" id="3.40.50.1820">
    <property type="entry name" value="alpha/beta hydrolase"/>
    <property type="match status" value="1"/>
</dbReference>
<dbReference type="EMBL" id="CP127294">
    <property type="protein sequence ID" value="WIX76405.1"/>
    <property type="molecule type" value="Genomic_DNA"/>
</dbReference>
<name>A0A9Y2MPS7_9PSEU</name>
<feature type="domain" description="ABM" evidence="3">
    <location>
        <begin position="3"/>
        <end position="68"/>
    </location>
</feature>
<dbReference type="SUPFAM" id="SSF53474">
    <property type="entry name" value="alpha/beta-Hydrolases"/>
    <property type="match status" value="1"/>
</dbReference>
<reference evidence="5 6" key="1">
    <citation type="submission" date="2023-06" db="EMBL/GenBank/DDBJ databases">
        <authorList>
            <person name="Oyuntsetseg B."/>
            <person name="Kim S.B."/>
        </authorList>
    </citation>
    <scope>NUCLEOTIDE SEQUENCE [LARGE SCALE GENOMIC DNA]</scope>
    <source>
        <strain evidence="5 6">2-15</strain>
    </source>
</reference>
<dbReference type="GO" id="GO:0052689">
    <property type="term" value="F:carboxylic ester hydrolase activity"/>
    <property type="evidence" value="ECO:0007669"/>
    <property type="project" value="UniProtKB-ARBA"/>
</dbReference>
<keyword evidence="6" id="KW-1185">Reference proteome</keyword>
<dbReference type="Proteomes" id="UP001236014">
    <property type="component" value="Chromosome"/>
</dbReference>
<dbReference type="RefSeq" id="WP_285967154.1">
    <property type="nucleotide sequence ID" value="NZ_CP127294.1"/>
</dbReference>
<dbReference type="InterPro" id="IPR050261">
    <property type="entry name" value="FrsA_esterase"/>
</dbReference>
<dbReference type="Pfam" id="PF03992">
    <property type="entry name" value="ABM"/>
    <property type="match status" value="1"/>
</dbReference>
<dbReference type="PANTHER" id="PTHR22946:SF9">
    <property type="entry name" value="POLYKETIDE TRANSFERASE AF380"/>
    <property type="match status" value="1"/>
</dbReference>
<dbReference type="InterPro" id="IPR029058">
    <property type="entry name" value="AB_hydrolase_fold"/>
</dbReference>
<protein>
    <submittedName>
        <fullName evidence="5">Prolyl oligopeptidase family serine peptidase</fullName>
    </submittedName>
</protein>
<comment type="similarity">
    <text evidence="1">Belongs to the AB hydrolase superfamily.</text>
</comment>
<evidence type="ECO:0000259" key="3">
    <source>
        <dbReference type="Pfam" id="PF03992"/>
    </source>
</evidence>
<dbReference type="Gene3D" id="3.30.70.100">
    <property type="match status" value="1"/>
</dbReference>
<dbReference type="KEGG" id="acab:QRX50_33755"/>
<proteinExistence type="inferred from homology"/>
<evidence type="ECO:0000313" key="6">
    <source>
        <dbReference type="Proteomes" id="UP001236014"/>
    </source>
</evidence>
<dbReference type="PANTHER" id="PTHR22946">
    <property type="entry name" value="DIENELACTONE HYDROLASE DOMAIN-CONTAINING PROTEIN-RELATED"/>
    <property type="match status" value="1"/>
</dbReference>
<evidence type="ECO:0000256" key="1">
    <source>
        <dbReference type="ARBA" id="ARBA00008645"/>
    </source>
</evidence>
<evidence type="ECO:0000313" key="5">
    <source>
        <dbReference type="EMBL" id="WIX76405.1"/>
    </source>
</evidence>
<accession>A0A9Y2MPS7</accession>